<accession>A0AAW0BZF3</accession>
<dbReference type="PANTHER" id="PTHR37535:SF3">
    <property type="entry name" value="FLUG DOMAIN-CONTAINING PROTEIN"/>
    <property type="match status" value="1"/>
</dbReference>
<gene>
    <name evidence="2" type="ORF">R3P38DRAFT_823149</name>
</gene>
<evidence type="ECO:0000313" key="2">
    <source>
        <dbReference type="EMBL" id="KAK7031650.1"/>
    </source>
</evidence>
<evidence type="ECO:0008006" key="4">
    <source>
        <dbReference type="Google" id="ProtNLM"/>
    </source>
</evidence>
<evidence type="ECO:0000256" key="1">
    <source>
        <dbReference type="SAM" id="MobiDB-lite"/>
    </source>
</evidence>
<evidence type="ECO:0000313" key="3">
    <source>
        <dbReference type="Proteomes" id="UP001362999"/>
    </source>
</evidence>
<protein>
    <recommendedName>
        <fullName evidence="4">C2H2-type domain-containing protein</fullName>
    </recommendedName>
</protein>
<reference evidence="2 3" key="1">
    <citation type="journal article" date="2024" name="J Genomics">
        <title>Draft genome sequencing and assembly of Favolaschia claudopus CIRM-BRFM 2984 isolated from oak limbs.</title>
        <authorList>
            <person name="Navarro D."/>
            <person name="Drula E."/>
            <person name="Chaduli D."/>
            <person name="Cazenave R."/>
            <person name="Ahrendt S."/>
            <person name="Wang J."/>
            <person name="Lipzen A."/>
            <person name="Daum C."/>
            <person name="Barry K."/>
            <person name="Grigoriev I.V."/>
            <person name="Favel A."/>
            <person name="Rosso M.N."/>
            <person name="Martin F."/>
        </authorList>
    </citation>
    <scope>NUCLEOTIDE SEQUENCE [LARGE SCALE GENOMIC DNA]</scope>
    <source>
        <strain evidence="2 3">CIRM-BRFM 2984</strain>
    </source>
</reference>
<sequence>MPVKKKGDFVVPDVNVTKAVQAAKKTQPKKKKKDDAESSVQPGAKDASTGFVNVVAGSSSHRNFAAEVKAIHGTRDAMEADTARFDVRHLKPIALSTEKRIKACERYYIDYFTQLLGGVDKARATLNPDAPFPPLPHMKQYMYFVAVYGKSGFGIPGVTGWSVHTTRKFLGRTFSMMRRAGVTAPTRHERDELMNAITTWSNDKLLNSHRRDKRILREQDLRDLLTVCMQASLPIKTNSQRLQIMALCAFLYTHGSRPGSIVESHYYKGEGQYLKWGDSEWVVYGWDEGVGLGVQSFWTFNWYKNMRNDDSLKIKTNMHNLGRAHADMDPQLILEALAIDADIFEEDLLALRKADPKDLKFPIRLTIKAEARERPVFVAADTEGPLTLSASQHHVAKIRKALGWSDFSLLSFRYSFASSLIDRVSKTHLRYLMGHAQSSYHAQTTYQAPDRPVDVTGSRFNEENPAFASLSEAHSSVSWNRVAAPSDEKVYGDIYLKKLTQDYADCEQEVKAKFGEDASSQQLLEAGKSDKCVVDAVEKLAEMLEYYLSLSSGSYVPLPPRSATAASSTSSGSATPSAPSRSMTPADATPSTSSSSSDASARLVESMMQVWVTADDAHPFQALIALEPVNPRLAIIQRYLALLQLDREDLKGRCIYCLSNEELSEHDRNKDHAQHFAQHFSTCELDHHPNHWRCPICVTLVPVPPKGCGFPTIATARPSDDDETLDKMEVEALHEAAAEHASECFKRFMRVLRGEPEDDDEDKALDEDGLPLLDADVSMPLAPPSTTKPDNASASSSKPVSTSSSKASSSRSKRSASMVSVSEPRGSAYDSDATMASGNDSDISMRSVLSARSIAGSHQKKNKEVDDGGAGARVLCVQIAFTQKFQGRQGRLQTYFFCPVCLFDTTLSWYQRFITNPDLPKLMIHMTTHWNQDPIDYDKEFVCGFPQCGSLDGLATGDYIMHLHQEHEYKLVQCTTHCNFDECDPRHCTKDHHDDSCFTLPSKQFLFHEDALTYADARMGKHQRALPTATLADNRKGALKKARMEAIFKRHKVTKFAPDIPKKPKAVKGKGKAKAPAIDPAAVRLQTCLFEIMANSPQFCGINIKKLTDAGVTVEALATLARNKIPPCDYTFTLQTYVAFSNGVKKWLEDGAITDCDVMLKEVFPDSVKKLNMPATMAAMNLKVGDLVGLSAEDATEMGFVADDELWERIRAVIKDWLAGRGST</sequence>
<dbReference type="PANTHER" id="PTHR37535">
    <property type="entry name" value="FLUG DOMAIN PROTEIN"/>
    <property type="match status" value="1"/>
</dbReference>
<keyword evidence="3" id="KW-1185">Reference proteome</keyword>
<dbReference type="EMBL" id="JAWWNJ010000024">
    <property type="protein sequence ID" value="KAK7031650.1"/>
    <property type="molecule type" value="Genomic_DNA"/>
</dbReference>
<name>A0AAW0BZF3_9AGAR</name>
<organism evidence="2 3">
    <name type="scientific">Favolaschia claudopus</name>
    <dbReference type="NCBI Taxonomy" id="2862362"/>
    <lineage>
        <taxon>Eukaryota</taxon>
        <taxon>Fungi</taxon>
        <taxon>Dikarya</taxon>
        <taxon>Basidiomycota</taxon>
        <taxon>Agaricomycotina</taxon>
        <taxon>Agaricomycetes</taxon>
        <taxon>Agaricomycetidae</taxon>
        <taxon>Agaricales</taxon>
        <taxon>Marasmiineae</taxon>
        <taxon>Mycenaceae</taxon>
        <taxon>Favolaschia</taxon>
    </lineage>
</organism>
<comment type="caution">
    <text evidence="2">The sequence shown here is derived from an EMBL/GenBank/DDBJ whole genome shotgun (WGS) entry which is preliminary data.</text>
</comment>
<proteinExistence type="predicted"/>
<feature type="compositionally biased region" description="Low complexity" evidence="1">
    <location>
        <begin position="793"/>
        <end position="822"/>
    </location>
</feature>
<feature type="region of interest" description="Disordered" evidence="1">
    <location>
        <begin position="774"/>
        <end position="841"/>
    </location>
</feature>
<feature type="region of interest" description="Disordered" evidence="1">
    <location>
        <begin position="21"/>
        <end position="45"/>
    </location>
</feature>
<dbReference type="AlphaFoldDB" id="A0AAW0BZF3"/>
<feature type="region of interest" description="Disordered" evidence="1">
    <location>
        <begin position="561"/>
        <end position="599"/>
    </location>
</feature>
<dbReference type="Proteomes" id="UP001362999">
    <property type="component" value="Unassembled WGS sequence"/>
</dbReference>